<dbReference type="Proteomes" id="UP000640786">
    <property type="component" value="Unassembled WGS sequence"/>
</dbReference>
<protein>
    <submittedName>
        <fullName evidence="4">Helix-turn-helix transcriptional regulator</fullName>
    </submittedName>
</protein>
<evidence type="ECO:0000256" key="2">
    <source>
        <dbReference type="SAM" id="MobiDB-lite"/>
    </source>
</evidence>
<sequence>MEKFAQRLKQCREQKKSSNPNWTQKFVADKIGMARTTYTAYENGTKLPPLDIVDNLASLLEVSTDYLLGRTDIKEPNNIDSNAEFEAWVNDPRSKILFKEFNESSEEQKEALLKMWEILKNQGKL</sequence>
<dbReference type="SMART" id="SM00530">
    <property type="entry name" value="HTH_XRE"/>
    <property type="match status" value="1"/>
</dbReference>
<dbReference type="Gene3D" id="1.10.260.40">
    <property type="entry name" value="lambda repressor-like DNA-binding domains"/>
    <property type="match status" value="1"/>
</dbReference>
<proteinExistence type="predicted"/>
<evidence type="ECO:0000256" key="1">
    <source>
        <dbReference type="ARBA" id="ARBA00023125"/>
    </source>
</evidence>
<dbReference type="SUPFAM" id="SSF47413">
    <property type="entry name" value="lambda repressor-like DNA-binding domains"/>
    <property type="match status" value="1"/>
</dbReference>
<feature type="domain" description="HTH cro/C1-type" evidence="3">
    <location>
        <begin position="8"/>
        <end position="67"/>
    </location>
</feature>
<keyword evidence="5" id="KW-1185">Reference proteome</keyword>
<dbReference type="RefSeq" id="WP_191697283.1">
    <property type="nucleotide sequence ID" value="NZ_JACSQO010000005.1"/>
</dbReference>
<evidence type="ECO:0000313" key="5">
    <source>
        <dbReference type="Proteomes" id="UP000640786"/>
    </source>
</evidence>
<accession>A0ABR8RAN3</accession>
<feature type="region of interest" description="Disordered" evidence="2">
    <location>
        <begin position="1"/>
        <end position="20"/>
    </location>
</feature>
<name>A0ABR8RAN3_9BACI</name>
<dbReference type="Pfam" id="PF01381">
    <property type="entry name" value="HTH_3"/>
    <property type="match status" value="1"/>
</dbReference>
<reference evidence="4 5" key="1">
    <citation type="submission" date="2020-08" db="EMBL/GenBank/DDBJ databases">
        <title>A Genomic Blueprint of the Chicken Gut Microbiome.</title>
        <authorList>
            <person name="Gilroy R."/>
            <person name="Ravi A."/>
            <person name="Getino M."/>
            <person name="Pursley I."/>
            <person name="Horton D.L."/>
            <person name="Alikhan N.-F."/>
            <person name="Baker D."/>
            <person name="Gharbi K."/>
            <person name="Hall N."/>
            <person name="Watson M."/>
            <person name="Adriaenssens E.M."/>
            <person name="Foster-Nyarko E."/>
            <person name="Jarju S."/>
            <person name="Secka A."/>
            <person name="Antonio M."/>
            <person name="Oren A."/>
            <person name="Chaudhuri R."/>
            <person name="La Ragione R.M."/>
            <person name="Hildebrand F."/>
            <person name="Pallen M.J."/>
        </authorList>
    </citation>
    <scope>NUCLEOTIDE SEQUENCE [LARGE SCALE GENOMIC DNA]</scope>
    <source>
        <strain evidence="4 5">Sa2BUA9</strain>
    </source>
</reference>
<organism evidence="4 5">
    <name type="scientific">Psychrobacillus faecigallinarum</name>
    <dbReference type="NCBI Taxonomy" id="2762235"/>
    <lineage>
        <taxon>Bacteria</taxon>
        <taxon>Bacillati</taxon>
        <taxon>Bacillota</taxon>
        <taxon>Bacilli</taxon>
        <taxon>Bacillales</taxon>
        <taxon>Bacillaceae</taxon>
        <taxon>Psychrobacillus</taxon>
    </lineage>
</organism>
<dbReference type="InterPro" id="IPR010982">
    <property type="entry name" value="Lambda_DNA-bd_dom_sf"/>
</dbReference>
<dbReference type="EMBL" id="JACSQO010000005">
    <property type="protein sequence ID" value="MBD7944750.1"/>
    <property type="molecule type" value="Genomic_DNA"/>
</dbReference>
<evidence type="ECO:0000259" key="3">
    <source>
        <dbReference type="PROSITE" id="PS50943"/>
    </source>
</evidence>
<gene>
    <name evidence="4" type="ORF">H9650_11545</name>
</gene>
<dbReference type="CDD" id="cd00093">
    <property type="entry name" value="HTH_XRE"/>
    <property type="match status" value="1"/>
</dbReference>
<feature type="compositionally biased region" description="Basic and acidic residues" evidence="2">
    <location>
        <begin position="1"/>
        <end position="16"/>
    </location>
</feature>
<dbReference type="PANTHER" id="PTHR46558:SF14">
    <property type="entry name" value="HTH-TYPE TRANSCRIPTIONAL REGULATOR ANSR"/>
    <property type="match status" value="1"/>
</dbReference>
<keyword evidence="1" id="KW-0238">DNA-binding</keyword>
<comment type="caution">
    <text evidence="4">The sequence shown here is derived from an EMBL/GenBank/DDBJ whole genome shotgun (WGS) entry which is preliminary data.</text>
</comment>
<dbReference type="PANTHER" id="PTHR46558">
    <property type="entry name" value="TRACRIPTIONAL REGULATORY PROTEIN-RELATED-RELATED"/>
    <property type="match status" value="1"/>
</dbReference>
<evidence type="ECO:0000313" key="4">
    <source>
        <dbReference type="EMBL" id="MBD7944750.1"/>
    </source>
</evidence>
<dbReference type="InterPro" id="IPR001387">
    <property type="entry name" value="Cro/C1-type_HTH"/>
</dbReference>
<dbReference type="PROSITE" id="PS50943">
    <property type="entry name" value="HTH_CROC1"/>
    <property type="match status" value="1"/>
</dbReference>